<evidence type="ECO:0000313" key="7">
    <source>
        <dbReference type="Proteomes" id="UP001500279"/>
    </source>
</evidence>
<dbReference type="Gene3D" id="3.40.190.10">
    <property type="entry name" value="Periplasmic binding protein-like II"/>
    <property type="match status" value="2"/>
</dbReference>
<evidence type="ECO:0000256" key="4">
    <source>
        <dbReference type="ARBA" id="ARBA00023163"/>
    </source>
</evidence>
<protein>
    <submittedName>
        <fullName evidence="6">LysR family transcriptional regulator</fullName>
    </submittedName>
</protein>
<dbReference type="Pfam" id="PF00126">
    <property type="entry name" value="HTH_1"/>
    <property type="match status" value="1"/>
</dbReference>
<dbReference type="SUPFAM" id="SSF53850">
    <property type="entry name" value="Periplasmic binding protein-like II"/>
    <property type="match status" value="1"/>
</dbReference>
<dbReference type="InterPro" id="IPR037402">
    <property type="entry name" value="YidZ_PBP2"/>
</dbReference>
<comment type="caution">
    <text evidence="6">The sequence shown here is derived from an EMBL/GenBank/DDBJ whole genome shotgun (WGS) entry which is preliminary data.</text>
</comment>
<evidence type="ECO:0000256" key="3">
    <source>
        <dbReference type="ARBA" id="ARBA00023125"/>
    </source>
</evidence>
<dbReference type="InterPro" id="IPR005119">
    <property type="entry name" value="LysR_subst-bd"/>
</dbReference>
<dbReference type="PANTHER" id="PTHR30118:SF6">
    <property type="entry name" value="HTH-TYPE TRANSCRIPTIONAL REGULATOR LEUO"/>
    <property type="match status" value="1"/>
</dbReference>
<evidence type="ECO:0000313" key="6">
    <source>
        <dbReference type="EMBL" id="GAA0747210.1"/>
    </source>
</evidence>
<name>A0ABN1JV19_9BURK</name>
<feature type="domain" description="HTH lysR-type" evidence="5">
    <location>
        <begin position="12"/>
        <end position="69"/>
    </location>
</feature>
<proteinExistence type="inferred from homology"/>
<gene>
    <name evidence="6" type="ORF">GCM10009107_15500</name>
</gene>
<comment type="similarity">
    <text evidence="1">Belongs to the LysR transcriptional regulatory family.</text>
</comment>
<dbReference type="EMBL" id="BAAAEW010000007">
    <property type="protein sequence ID" value="GAA0747210.1"/>
    <property type="molecule type" value="Genomic_DNA"/>
</dbReference>
<dbReference type="PRINTS" id="PR00039">
    <property type="entry name" value="HTHLYSR"/>
</dbReference>
<dbReference type="PROSITE" id="PS50931">
    <property type="entry name" value="HTH_LYSR"/>
    <property type="match status" value="1"/>
</dbReference>
<keyword evidence="2" id="KW-0805">Transcription regulation</keyword>
<accession>A0ABN1JV19</accession>
<dbReference type="Pfam" id="PF03466">
    <property type="entry name" value="LysR_substrate"/>
    <property type="match status" value="1"/>
</dbReference>
<keyword evidence="7" id="KW-1185">Reference proteome</keyword>
<dbReference type="InterPro" id="IPR036390">
    <property type="entry name" value="WH_DNA-bd_sf"/>
</dbReference>
<dbReference type="CDD" id="cd08417">
    <property type="entry name" value="PBP2_Nitroaromatics_like"/>
    <property type="match status" value="1"/>
</dbReference>
<dbReference type="PANTHER" id="PTHR30118">
    <property type="entry name" value="HTH-TYPE TRANSCRIPTIONAL REGULATOR LEUO-RELATED"/>
    <property type="match status" value="1"/>
</dbReference>
<evidence type="ECO:0000256" key="2">
    <source>
        <dbReference type="ARBA" id="ARBA00023015"/>
    </source>
</evidence>
<dbReference type="InterPro" id="IPR000847">
    <property type="entry name" value="LysR_HTH_N"/>
</dbReference>
<dbReference type="SUPFAM" id="SSF46785">
    <property type="entry name" value="Winged helix' DNA-binding domain"/>
    <property type="match status" value="1"/>
</dbReference>
<dbReference type="InterPro" id="IPR050389">
    <property type="entry name" value="LysR-type_TF"/>
</dbReference>
<dbReference type="InterPro" id="IPR036388">
    <property type="entry name" value="WH-like_DNA-bd_sf"/>
</dbReference>
<reference evidence="6 7" key="1">
    <citation type="journal article" date="2019" name="Int. J. Syst. Evol. Microbiol.">
        <title>The Global Catalogue of Microorganisms (GCM) 10K type strain sequencing project: providing services to taxonomists for standard genome sequencing and annotation.</title>
        <authorList>
            <consortium name="The Broad Institute Genomics Platform"/>
            <consortium name="The Broad Institute Genome Sequencing Center for Infectious Disease"/>
            <person name="Wu L."/>
            <person name="Ma J."/>
        </authorList>
    </citation>
    <scope>NUCLEOTIDE SEQUENCE [LARGE SCALE GENOMIC DNA]</scope>
    <source>
        <strain evidence="6 7">JCM 15503</strain>
    </source>
</reference>
<dbReference type="Proteomes" id="UP001500279">
    <property type="component" value="Unassembled WGS sequence"/>
</dbReference>
<organism evidence="6 7">
    <name type="scientific">Ideonella azotifigens</name>
    <dbReference type="NCBI Taxonomy" id="513160"/>
    <lineage>
        <taxon>Bacteria</taxon>
        <taxon>Pseudomonadati</taxon>
        <taxon>Pseudomonadota</taxon>
        <taxon>Betaproteobacteria</taxon>
        <taxon>Burkholderiales</taxon>
        <taxon>Sphaerotilaceae</taxon>
        <taxon>Ideonella</taxon>
    </lineage>
</organism>
<sequence length="317" mass="33897">MQPMNAIDHLDLDGHLLALLLAVHEEGSVTRAAQRLDLTQSAVSHGLDRLRAIVGHPLFVKSGRGIAPTAQADLLAGRARRLLDELRGFSLAAGFEPARLQACITVAANDLQRDLLLPRLLRRLRSQAPGLTLRVMDSGAPEPATLREQACQLILTPRPPEGADLMQKRLFEDAYRVFYDPACRAAPQGLADYLAAEHVSVLYAPRRTLAVDDWLAAQGVARSIVATVPGMAGLGAMLRGSAWLATAPSLLAQGALASLASVAPPLATPPLPMYAVWHLRHQEDPVHRWLRAALAAEVEAALAAAINAQDSGGEPRS</sequence>
<evidence type="ECO:0000259" key="5">
    <source>
        <dbReference type="PROSITE" id="PS50931"/>
    </source>
</evidence>
<evidence type="ECO:0000256" key="1">
    <source>
        <dbReference type="ARBA" id="ARBA00009437"/>
    </source>
</evidence>
<keyword evidence="3" id="KW-0238">DNA-binding</keyword>
<dbReference type="Gene3D" id="1.10.10.10">
    <property type="entry name" value="Winged helix-like DNA-binding domain superfamily/Winged helix DNA-binding domain"/>
    <property type="match status" value="1"/>
</dbReference>
<keyword evidence="4" id="KW-0804">Transcription</keyword>